<name>A0A7R9EH79_9NEOP</name>
<accession>A0A7R9EH79</accession>
<reference evidence="1" key="1">
    <citation type="submission" date="2020-11" db="EMBL/GenBank/DDBJ databases">
        <authorList>
            <person name="Tran Van P."/>
        </authorList>
    </citation>
    <scope>NUCLEOTIDE SEQUENCE</scope>
</reference>
<protein>
    <submittedName>
        <fullName evidence="1">Uncharacterized protein</fullName>
    </submittedName>
</protein>
<evidence type="ECO:0000313" key="1">
    <source>
        <dbReference type="EMBL" id="CAD7432600.1"/>
    </source>
</evidence>
<dbReference type="EMBL" id="OB795709">
    <property type="protein sequence ID" value="CAD7432600.1"/>
    <property type="molecule type" value="Genomic_DNA"/>
</dbReference>
<organism evidence="1">
    <name type="scientific">Timema monikensis</name>
    <dbReference type="NCBI Taxonomy" id="170555"/>
    <lineage>
        <taxon>Eukaryota</taxon>
        <taxon>Metazoa</taxon>
        <taxon>Ecdysozoa</taxon>
        <taxon>Arthropoda</taxon>
        <taxon>Hexapoda</taxon>
        <taxon>Insecta</taxon>
        <taxon>Pterygota</taxon>
        <taxon>Neoptera</taxon>
        <taxon>Polyneoptera</taxon>
        <taxon>Phasmatodea</taxon>
        <taxon>Timematodea</taxon>
        <taxon>Timematoidea</taxon>
        <taxon>Timematidae</taxon>
        <taxon>Timema</taxon>
    </lineage>
</organism>
<gene>
    <name evidence="1" type="ORF">TMSB3V08_LOCUS9305</name>
</gene>
<sequence>MIMNSEGFPAPYDPPPWKQERWVMVDGPSESRWRKAAALQPSGYHLLENTVIDIQSYSRDLLEDRRRFIKNDFNGVVRLNDIRKDINMREGVVRYQGNNQNIGGARRTSRVNHEVRPMMQRATSRSIVHTFHSFSQFSHLVQKKCSRTGKLIYESRHTLAEKWGTP</sequence>
<proteinExistence type="predicted"/>
<dbReference type="AlphaFoldDB" id="A0A7R9EH79"/>